<feature type="non-terminal residue" evidence="1">
    <location>
        <position position="303"/>
    </location>
</feature>
<evidence type="ECO:0000313" key="2">
    <source>
        <dbReference type="Proteomes" id="UP001189429"/>
    </source>
</evidence>
<gene>
    <name evidence="1" type="ORF">PCOR1329_LOCUS11633</name>
</gene>
<dbReference type="EMBL" id="CAUYUJ010003349">
    <property type="protein sequence ID" value="CAK0804968.1"/>
    <property type="molecule type" value="Genomic_DNA"/>
</dbReference>
<comment type="caution">
    <text evidence="1">The sequence shown here is derived from an EMBL/GenBank/DDBJ whole genome shotgun (WGS) entry which is preliminary data.</text>
</comment>
<organism evidence="1 2">
    <name type="scientific">Prorocentrum cordatum</name>
    <dbReference type="NCBI Taxonomy" id="2364126"/>
    <lineage>
        <taxon>Eukaryota</taxon>
        <taxon>Sar</taxon>
        <taxon>Alveolata</taxon>
        <taxon>Dinophyceae</taxon>
        <taxon>Prorocentrales</taxon>
        <taxon>Prorocentraceae</taxon>
        <taxon>Prorocentrum</taxon>
    </lineage>
</organism>
<accession>A0ABN9QIF6</accession>
<dbReference type="Proteomes" id="UP001189429">
    <property type="component" value="Unassembled WGS sequence"/>
</dbReference>
<reference evidence="1" key="1">
    <citation type="submission" date="2023-10" db="EMBL/GenBank/DDBJ databases">
        <authorList>
            <person name="Chen Y."/>
            <person name="Shah S."/>
            <person name="Dougan E. K."/>
            <person name="Thang M."/>
            <person name="Chan C."/>
        </authorList>
    </citation>
    <scope>NUCLEOTIDE SEQUENCE [LARGE SCALE GENOMIC DNA]</scope>
</reference>
<keyword evidence="2" id="KW-1185">Reference proteome</keyword>
<evidence type="ECO:0000313" key="1">
    <source>
        <dbReference type="EMBL" id="CAK0804968.1"/>
    </source>
</evidence>
<sequence>MEKHELEATRCSLLGNSFQCLVVAWILSHWAVKFGHLDTVPSVVEMRDLGGGATIEDASVTLDDVGNDEGAPIRQHNLEEPDAALGPSFVIVEELARRAEARGSDIRLDTLEAMRPDLRPRRPISAARWTWRATAIWEWKRPSHIADLEVRAAARCQCVDPGARERQPIRPHVDAFELQWGLTWTGASDHVDKLDLLVAEWIEWLWTEGHPQGLAGNALSAVQFFLRKKRILPASWRLLRAWQNLELPQRVLPLPEVALLAMAATARGWGRNDIAALLVLGFAGFLRTTEMLTLRRWQIAIDE</sequence>
<name>A0ABN9QIF6_9DINO</name>
<protein>
    <submittedName>
        <fullName evidence="1">Uncharacterized protein</fullName>
    </submittedName>
</protein>
<proteinExistence type="predicted"/>